<comment type="caution">
    <text evidence="1">The sequence shown here is derived from an EMBL/GenBank/DDBJ whole genome shotgun (WGS) entry which is preliminary data.</text>
</comment>
<dbReference type="Proteomes" id="UP000789901">
    <property type="component" value="Unassembled WGS sequence"/>
</dbReference>
<protein>
    <submittedName>
        <fullName evidence="1">6793_t:CDS:1</fullName>
    </submittedName>
</protein>
<organism evidence="1 2">
    <name type="scientific">Gigaspora margarita</name>
    <dbReference type="NCBI Taxonomy" id="4874"/>
    <lineage>
        <taxon>Eukaryota</taxon>
        <taxon>Fungi</taxon>
        <taxon>Fungi incertae sedis</taxon>
        <taxon>Mucoromycota</taxon>
        <taxon>Glomeromycotina</taxon>
        <taxon>Glomeromycetes</taxon>
        <taxon>Diversisporales</taxon>
        <taxon>Gigasporaceae</taxon>
        <taxon>Gigaspora</taxon>
    </lineage>
</organism>
<keyword evidence="2" id="KW-1185">Reference proteome</keyword>
<name>A0ABN7X155_GIGMA</name>
<sequence>GKLVRVPEHLILTWQRGDMQTQIDDFWVEVELALDMGIIELIELKATTEKDWKIYKRKIEDKMVQIHRAMDKEMWLLDKSVRKGNSEYKANIRYSGTRDKWENLVEDKEDIGVKLTE</sequence>
<evidence type="ECO:0000313" key="1">
    <source>
        <dbReference type="EMBL" id="CAG8844919.1"/>
    </source>
</evidence>
<proteinExistence type="predicted"/>
<reference evidence="1 2" key="1">
    <citation type="submission" date="2021-06" db="EMBL/GenBank/DDBJ databases">
        <authorList>
            <person name="Kallberg Y."/>
            <person name="Tangrot J."/>
            <person name="Rosling A."/>
        </authorList>
    </citation>
    <scope>NUCLEOTIDE SEQUENCE [LARGE SCALE GENOMIC DNA]</scope>
    <source>
        <strain evidence="1 2">120-4 pot B 10/14</strain>
    </source>
</reference>
<dbReference type="EMBL" id="CAJVQB010077561">
    <property type="protein sequence ID" value="CAG8844919.1"/>
    <property type="molecule type" value="Genomic_DNA"/>
</dbReference>
<gene>
    <name evidence="1" type="ORF">GMARGA_LOCUS37366</name>
</gene>
<feature type="non-terminal residue" evidence="1">
    <location>
        <position position="1"/>
    </location>
</feature>
<accession>A0ABN7X155</accession>
<evidence type="ECO:0000313" key="2">
    <source>
        <dbReference type="Proteomes" id="UP000789901"/>
    </source>
</evidence>